<feature type="domain" description="NAD-dependent epimerase/dehydratase" evidence="4">
    <location>
        <begin position="19"/>
        <end position="179"/>
    </location>
</feature>
<gene>
    <name evidence="5" type="ORF">BAU08_02600</name>
</gene>
<dbReference type="PANTHER" id="PTHR43103:SF5">
    <property type="entry name" value="4-EPIMERASE, PUTATIVE (AFU_ORTHOLOGUE AFUA_7G00360)-RELATED"/>
    <property type="match status" value="1"/>
</dbReference>
<protein>
    <submittedName>
        <fullName evidence="5">NAD-dependent dehydratase</fullName>
    </submittedName>
</protein>
<name>A0A193FT54_9BORD</name>
<evidence type="ECO:0000313" key="6">
    <source>
        <dbReference type="Proteomes" id="UP000092213"/>
    </source>
</evidence>
<dbReference type="Gene3D" id="3.40.50.720">
    <property type="entry name" value="NAD(P)-binding Rossmann-like Domain"/>
    <property type="match status" value="1"/>
</dbReference>
<dbReference type="EMBL" id="CP016171">
    <property type="protein sequence ID" value="ANN70371.1"/>
    <property type="molecule type" value="Genomic_DNA"/>
</dbReference>
<keyword evidence="2" id="KW-0560">Oxidoreductase</keyword>
<dbReference type="Pfam" id="PF01370">
    <property type="entry name" value="Epimerase"/>
    <property type="match status" value="1"/>
</dbReference>
<dbReference type="InterPro" id="IPR036291">
    <property type="entry name" value="NAD(P)-bd_dom_sf"/>
</dbReference>
<dbReference type="InterPro" id="IPR001509">
    <property type="entry name" value="Epimerase_deHydtase"/>
</dbReference>
<evidence type="ECO:0000256" key="2">
    <source>
        <dbReference type="ARBA" id="ARBA00023002"/>
    </source>
</evidence>
<dbReference type="Proteomes" id="UP000092213">
    <property type="component" value="Chromosome"/>
</dbReference>
<evidence type="ECO:0000256" key="1">
    <source>
        <dbReference type="ARBA" id="ARBA00007637"/>
    </source>
</evidence>
<dbReference type="CDD" id="cd08946">
    <property type="entry name" value="SDR_e"/>
    <property type="match status" value="1"/>
</dbReference>
<comment type="similarity">
    <text evidence="1">Belongs to the NAD(P)-dependent epimerase/dehydratase family.</text>
</comment>
<evidence type="ECO:0000313" key="5">
    <source>
        <dbReference type="EMBL" id="ANN70371.1"/>
    </source>
</evidence>
<dbReference type="PANTHER" id="PTHR43103">
    <property type="entry name" value="NUCLEOSIDE-DIPHOSPHATE-SUGAR EPIMERASE"/>
    <property type="match status" value="1"/>
</dbReference>
<dbReference type="AlphaFoldDB" id="A0A193FT54"/>
<keyword evidence="3" id="KW-0520">NAD</keyword>
<evidence type="ECO:0000259" key="4">
    <source>
        <dbReference type="Pfam" id="PF01370"/>
    </source>
</evidence>
<dbReference type="RefSeq" id="WP_066667976.1">
    <property type="nucleotide sequence ID" value="NZ_CP016171.1"/>
</dbReference>
<reference evidence="5 6" key="1">
    <citation type="submission" date="2016-06" db="EMBL/GenBank/DDBJ databases">
        <title>Complete genome sequences of Bordetella bronchialis and Bordetella flabilis.</title>
        <authorList>
            <person name="LiPuma J.J."/>
            <person name="Spilker T."/>
        </authorList>
    </citation>
    <scope>NUCLEOTIDE SEQUENCE [LARGE SCALE GENOMIC DNA]</scope>
    <source>
        <strain evidence="5 6">AU17976</strain>
    </source>
</reference>
<proteinExistence type="inferred from homology"/>
<dbReference type="STRING" id="463025.BAU08_02600"/>
<dbReference type="SUPFAM" id="SSF51735">
    <property type="entry name" value="NAD(P)-binding Rossmann-fold domains"/>
    <property type="match status" value="1"/>
</dbReference>
<organism evidence="5 6">
    <name type="scientific">Bordetella bronchialis</name>
    <dbReference type="NCBI Taxonomy" id="463025"/>
    <lineage>
        <taxon>Bacteria</taxon>
        <taxon>Pseudomonadati</taxon>
        <taxon>Pseudomonadota</taxon>
        <taxon>Betaproteobacteria</taxon>
        <taxon>Burkholderiales</taxon>
        <taxon>Alcaligenaceae</taxon>
        <taxon>Bordetella</taxon>
    </lineage>
</organism>
<accession>A0A193FT54</accession>
<dbReference type="GO" id="GO:0016491">
    <property type="term" value="F:oxidoreductase activity"/>
    <property type="evidence" value="ECO:0007669"/>
    <property type="project" value="UniProtKB-KW"/>
</dbReference>
<sequence>MSHPATPAPTQTPRVATLLLTGAAGGLGKVLRERLKPYARTLRLSDIADLGAAAAGEEIVLGNLADPQAVDRMVRGVDAIVHMGGVSVERPFDEILPANIQGVYNLYEAARVHGVKRVIFASSNHVIGFYRQGEVIDADVPVRPDGYYGISKAFGENLSRFYFDRYGIETVCLRIGSSFPEAKDRRMLVTWLSYDDLTHLIAQSLFTPGVGHTIVYGASANRDSWWDNSRAAHLGFQPKDSSEQFRARVEAQPPLPPDDPAGHYQGGAFVKAGPF</sequence>
<evidence type="ECO:0000256" key="3">
    <source>
        <dbReference type="ARBA" id="ARBA00023027"/>
    </source>
</evidence>